<evidence type="ECO:0000259" key="5">
    <source>
        <dbReference type="Pfam" id="PF00557"/>
    </source>
</evidence>
<feature type="domain" description="Peptidase M24 C-terminal" evidence="7">
    <location>
        <begin position="614"/>
        <end position="676"/>
    </location>
</feature>
<feature type="signal peptide" evidence="4">
    <location>
        <begin position="1"/>
        <end position="22"/>
    </location>
</feature>
<feature type="domain" description="Peptidase M24" evidence="5">
    <location>
        <begin position="385"/>
        <end position="602"/>
    </location>
</feature>
<keyword evidence="3" id="KW-0378">Hydrolase</keyword>
<sequence length="708" mass="78758">MRSGLTACLGLLLAVHVCVVRPTTLQDRQNCGPGDTPPATRVDTTERLRIFRQNLNTIRTASGSVIAAFIVGSGDAHNSEYPTSFDRRRGFISGFGGSAGTAVITQNSAALWTDGRYFTEGEEVLDCNWILMKSGLPDTPSIAEWINSQMTSSGQVVAVDWTLVTHTYFTTMKELLAKMSNAPDLQYVTSNNNPTDRTWTTGRPEQANSPINALDIQFAGIPWSEKISDLRTKMTEEDVKAFAVTGLDEIAWLFNIRGTDVDYNPFVLGYAIVEQNTVSLYIRNKNSKLQAAPTDNSTSETLQRHLGTSALGSCAGISTPCVQVREYVQSDVENALRTIANTGRVWVTFEANYAIYSSVQNNVLVDKSPIALSKSMKNSVERMGMQKAYNRDSVVLIKFLAFLEKEIEAGREWTEVSAAEELDKRRSQAEYARGLSFETISSYGPNGAVIHYRPSETTNRAITTDGLYLLDSGGQYLDGTTDVTRTMHYGTPTDFEKECYTRVLMSSVSLAMLRWPEGLYGRQIDALARYQLWEAGLVYRHGTGHGIGAYLSVHEGPGRIRLKTTLNPSDEPLSPYNYFSDEPGYYEENKFGIRLETIVMVSPHTPKYDTAGVGFYEFKPITLVPFEPKLTDLSMLNTKQLQWLNKYNTMIKDDILPLLAGDQVAINWVNKRIQPIDLPTICGAEALTFYPLLAFVSTLLSLSFMHFT</sequence>
<evidence type="ECO:0000256" key="2">
    <source>
        <dbReference type="ARBA" id="ARBA00022723"/>
    </source>
</evidence>
<dbReference type="InterPro" id="IPR032416">
    <property type="entry name" value="Peptidase_M24_C"/>
</dbReference>
<dbReference type="Pfam" id="PF16189">
    <property type="entry name" value="Creatinase_N_2"/>
    <property type="match status" value="1"/>
</dbReference>
<dbReference type="InterPro" id="IPR029149">
    <property type="entry name" value="Creatin/AminoP/Spt16_N"/>
</dbReference>
<accession>A0ABM0JNB5</accession>
<evidence type="ECO:0000313" key="9">
    <source>
        <dbReference type="RefSeq" id="XP_005097713.2"/>
    </source>
</evidence>
<comment type="similarity">
    <text evidence="1">Belongs to the peptidase M24B family.</text>
</comment>
<gene>
    <name evidence="9" type="primary">LOC101856574</name>
</gene>
<evidence type="ECO:0000256" key="3">
    <source>
        <dbReference type="ARBA" id="ARBA00022801"/>
    </source>
</evidence>
<dbReference type="Gene3D" id="3.90.230.10">
    <property type="entry name" value="Creatinase/methionine aminopeptidase superfamily"/>
    <property type="match status" value="1"/>
</dbReference>
<organism evidence="8 9">
    <name type="scientific">Aplysia californica</name>
    <name type="common">California sea hare</name>
    <dbReference type="NCBI Taxonomy" id="6500"/>
    <lineage>
        <taxon>Eukaryota</taxon>
        <taxon>Metazoa</taxon>
        <taxon>Spiralia</taxon>
        <taxon>Lophotrochozoa</taxon>
        <taxon>Mollusca</taxon>
        <taxon>Gastropoda</taxon>
        <taxon>Heterobranchia</taxon>
        <taxon>Euthyneura</taxon>
        <taxon>Tectipleura</taxon>
        <taxon>Aplysiida</taxon>
        <taxon>Aplysioidea</taxon>
        <taxon>Aplysiidae</taxon>
        <taxon>Aplysia</taxon>
    </lineage>
</organism>
<dbReference type="SUPFAM" id="SSF53092">
    <property type="entry name" value="Creatinase/prolidase N-terminal domain"/>
    <property type="match status" value="1"/>
</dbReference>
<evidence type="ECO:0000256" key="1">
    <source>
        <dbReference type="ARBA" id="ARBA00008766"/>
    </source>
</evidence>
<dbReference type="SUPFAM" id="SSF55920">
    <property type="entry name" value="Creatinase/aminopeptidase"/>
    <property type="match status" value="1"/>
</dbReference>
<keyword evidence="9" id="KW-0031">Aminopeptidase</keyword>
<keyword evidence="2" id="KW-0479">Metal-binding</keyword>
<dbReference type="PANTHER" id="PTHR43763">
    <property type="entry name" value="XAA-PRO AMINOPEPTIDASE 1"/>
    <property type="match status" value="1"/>
</dbReference>
<keyword evidence="9" id="KW-0645">Protease</keyword>
<dbReference type="InterPro" id="IPR050422">
    <property type="entry name" value="X-Pro_aminopeptidase_P"/>
</dbReference>
<dbReference type="Proteomes" id="UP000694888">
    <property type="component" value="Unplaced"/>
</dbReference>
<protein>
    <submittedName>
        <fullName evidence="9">Xaa-Pro aminopeptidase 1</fullName>
    </submittedName>
</protein>
<dbReference type="InterPro" id="IPR000587">
    <property type="entry name" value="Creatinase_N"/>
</dbReference>
<keyword evidence="8" id="KW-1185">Reference proteome</keyword>
<dbReference type="Pfam" id="PF00557">
    <property type="entry name" value="Peptidase_M24"/>
    <property type="match status" value="1"/>
</dbReference>
<dbReference type="InterPro" id="IPR000994">
    <property type="entry name" value="Pept_M24"/>
</dbReference>
<dbReference type="GO" id="GO:0004177">
    <property type="term" value="F:aminopeptidase activity"/>
    <property type="evidence" value="ECO:0007669"/>
    <property type="project" value="UniProtKB-KW"/>
</dbReference>
<feature type="chain" id="PRO_5045901290" evidence="4">
    <location>
        <begin position="23"/>
        <end position="708"/>
    </location>
</feature>
<dbReference type="Pfam" id="PF16188">
    <property type="entry name" value="Peptidase_M24_C"/>
    <property type="match status" value="1"/>
</dbReference>
<proteinExistence type="inferred from homology"/>
<evidence type="ECO:0000259" key="7">
    <source>
        <dbReference type="Pfam" id="PF16188"/>
    </source>
</evidence>
<keyword evidence="4" id="KW-0732">Signal</keyword>
<dbReference type="InterPro" id="IPR036005">
    <property type="entry name" value="Creatinase/aminopeptidase-like"/>
</dbReference>
<evidence type="ECO:0000313" key="8">
    <source>
        <dbReference type="Proteomes" id="UP000694888"/>
    </source>
</evidence>
<dbReference type="CDD" id="cd01085">
    <property type="entry name" value="APP"/>
    <property type="match status" value="1"/>
</dbReference>
<dbReference type="Pfam" id="PF01321">
    <property type="entry name" value="Creatinase_N"/>
    <property type="match status" value="1"/>
</dbReference>
<dbReference type="Gene3D" id="3.40.350.10">
    <property type="entry name" value="Creatinase/prolidase N-terminal domain"/>
    <property type="match status" value="2"/>
</dbReference>
<dbReference type="RefSeq" id="XP_005097713.2">
    <property type="nucleotide sequence ID" value="XM_005097656.3"/>
</dbReference>
<feature type="domain" description="Creatinase N-terminal" evidence="6">
    <location>
        <begin position="87"/>
        <end position="179"/>
    </location>
</feature>
<evidence type="ECO:0000256" key="4">
    <source>
        <dbReference type="SAM" id="SignalP"/>
    </source>
</evidence>
<name>A0ABM0JNB5_APLCA</name>
<reference evidence="9" key="1">
    <citation type="submission" date="2025-08" db="UniProtKB">
        <authorList>
            <consortium name="RefSeq"/>
        </authorList>
    </citation>
    <scope>IDENTIFICATION</scope>
</reference>
<evidence type="ECO:0000259" key="6">
    <source>
        <dbReference type="Pfam" id="PF01321"/>
    </source>
</evidence>
<dbReference type="InterPro" id="IPR033740">
    <property type="entry name" value="Pept_M24B"/>
</dbReference>
<dbReference type="PANTHER" id="PTHR43763:SF6">
    <property type="entry name" value="XAA-PRO AMINOPEPTIDASE 1"/>
    <property type="match status" value="1"/>
</dbReference>
<dbReference type="GeneID" id="101856574"/>